<feature type="non-terminal residue" evidence="1">
    <location>
        <position position="176"/>
    </location>
</feature>
<protein>
    <submittedName>
        <fullName evidence="1">16373_t:CDS:1</fullName>
    </submittedName>
</protein>
<dbReference type="EMBL" id="CAJVPU010045710">
    <property type="protein sequence ID" value="CAG8750104.1"/>
    <property type="molecule type" value="Genomic_DNA"/>
</dbReference>
<accession>A0ACA9QM47</accession>
<name>A0ACA9QM47_9GLOM</name>
<reference evidence="1" key="1">
    <citation type="submission" date="2021-06" db="EMBL/GenBank/DDBJ databases">
        <authorList>
            <person name="Kallberg Y."/>
            <person name="Tangrot J."/>
            <person name="Rosling A."/>
        </authorList>
    </citation>
    <scope>NUCLEOTIDE SEQUENCE</scope>
    <source>
        <strain evidence="1">IL203A</strain>
    </source>
</reference>
<evidence type="ECO:0000313" key="1">
    <source>
        <dbReference type="EMBL" id="CAG8750104.1"/>
    </source>
</evidence>
<comment type="caution">
    <text evidence="1">The sequence shown here is derived from an EMBL/GenBank/DDBJ whole genome shotgun (WGS) entry which is preliminary data.</text>
</comment>
<proteinExistence type="predicted"/>
<organism evidence="1 2">
    <name type="scientific">Dentiscutata heterogama</name>
    <dbReference type="NCBI Taxonomy" id="1316150"/>
    <lineage>
        <taxon>Eukaryota</taxon>
        <taxon>Fungi</taxon>
        <taxon>Fungi incertae sedis</taxon>
        <taxon>Mucoromycota</taxon>
        <taxon>Glomeromycotina</taxon>
        <taxon>Glomeromycetes</taxon>
        <taxon>Diversisporales</taxon>
        <taxon>Gigasporaceae</taxon>
        <taxon>Dentiscutata</taxon>
    </lineage>
</organism>
<sequence>TTMAHITTIPTLTRSSSFSSSHAKALKPFDSGDIKILLLENINQAAIDILSGEGYQVEAYSKSLPEEVLIEKIRDVHCIGIRSKTQLTRKVLAEAKKLLVIGCFCIGTNQVDLEAAARQGIAVFNSPFSNSRSVAELVIGEIIFLSRQLGDRNIEMHQGIWNKISTNCYEIRGKTL</sequence>
<keyword evidence="2" id="KW-1185">Reference proteome</keyword>
<gene>
    <name evidence="1" type="ORF">DHETER_LOCUS14585</name>
</gene>
<feature type="non-terminal residue" evidence="1">
    <location>
        <position position="1"/>
    </location>
</feature>
<dbReference type="Proteomes" id="UP000789702">
    <property type="component" value="Unassembled WGS sequence"/>
</dbReference>
<evidence type="ECO:0000313" key="2">
    <source>
        <dbReference type="Proteomes" id="UP000789702"/>
    </source>
</evidence>